<evidence type="ECO:0000313" key="2">
    <source>
        <dbReference type="EMBL" id="BBM87528.1"/>
    </source>
</evidence>
<evidence type="ECO:0000313" key="3">
    <source>
        <dbReference type="Proteomes" id="UP000326354"/>
    </source>
</evidence>
<dbReference type="KEGG" id="uam:UABAM_05940"/>
<dbReference type="AlphaFoldDB" id="A0A5S9ISV2"/>
<sequence>MNHKKDHRHKYKRKKRRQPTNQRSSKVKHLMRKYNMDEATALEISTGVVPIELWLEKQKLYKQNAIAKKKLQTELKKFTPNGTLSTENVMQILEASFSLDEYKKQCQNFVEKEEEILQLTTKYKMSIPIAKSIIDGKFTLEEYFKVNEIKEARKSKALQIRSNHPDIPLETCYKLVDNDIDVAEYLERQNQKEKKRGVWYKNYLKDRLSDNEPLNNYLQKLKKSKSLITFHLYDMKSKIGTVHSYTPYELKVFSNRKLITIPKLDIKYFCRDRNNELILKSLTINRDLQKSPILPSKNPKERFKLPIEELKKGTKLQLILGEGEQIVGYIDWFSKYDLKLKLQPNSRHSVMVFQHAITDAKILS</sequence>
<feature type="region of interest" description="Disordered" evidence="1">
    <location>
        <begin position="1"/>
        <end position="27"/>
    </location>
</feature>
<gene>
    <name evidence="2" type="ORF">UABAM_05940</name>
</gene>
<dbReference type="EMBL" id="AP019860">
    <property type="protein sequence ID" value="BBM87528.1"/>
    <property type="molecule type" value="Genomic_DNA"/>
</dbReference>
<keyword evidence="3" id="KW-1185">Reference proteome</keyword>
<protein>
    <submittedName>
        <fullName evidence="2">Uncharacterized protein</fullName>
    </submittedName>
</protein>
<evidence type="ECO:0000256" key="1">
    <source>
        <dbReference type="SAM" id="MobiDB-lite"/>
    </source>
</evidence>
<organism evidence="2 3">
    <name type="scientific">Uabimicrobium amorphum</name>
    <dbReference type="NCBI Taxonomy" id="2596890"/>
    <lineage>
        <taxon>Bacteria</taxon>
        <taxon>Pseudomonadati</taxon>
        <taxon>Planctomycetota</taxon>
        <taxon>Candidatus Uabimicrobiia</taxon>
        <taxon>Candidatus Uabimicrobiales</taxon>
        <taxon>Candidatus Uabimicrobiaceae</taxon>
        <taxon>Candidatus Uabimicrobium</taxon>
    </lineage>
</organism>
<dbReference type="Gene3D" id="2.30.30.100">
    <property type="match status" value="1"/>
</dbReference>
<dbReference type="Proteomes" id="UP000326354">
    <property type="component" value="Chromosome"/>
</dbReference>
<name>A0A5S9ISV2_UABAM</name>
<feature type="compositionally biased region" description="Basic residues" evidence="1">
    <location>
        <begin position="1"/>
        <end position="18"/>
    </location>
</feature>
<proteinExistence type="predicted"/>
<reference evidence="2 3" key="1">
    <citation type="submission" date="2019-08" db="EMBL/GenBank/DDBJ databases">
        <title>Complete genome sequence of Candidatus Uab amorphum.</title>
        <authorList>
            <person name="Shiratori T."/>
            <person name="Suzuki S."/>
            <person name="Kakizawa Y."/>
            <person name="Ishida K."/>
        </authorList>
    </citation>
    <scope>NUCLEOTIDE SEQUENCE [LARGE SCALE GENOMIC DNA]</scope>
    <source>
        <strain evidence="2 3">SRT547</strain>
    </source>
</reference>
<dbReference type="RefSeq" id="WP_151971545.1">
    <property type="nucleotide sequence ID" value="NZ_AP019860.1"/>
</dbReference>
<accession>A0A5S9ISV2</accession>